<dbReference type="InterPro" id="IPR002543">
    <property type="entry name" value="FtsK_dom"/>
</dbReference>
<sequence>MSISTETHLITKDFVASLIADALIEAARSSAGHRRVYMSGLLDLSPDEIFNALGHHLRDDHTVEVGAAEKTVLRAIPLAEGTDPAVLVPYLVGDPRPNGGSAGFAALLRDEVPVGLVDRVLLILDESPVETVRTAAVNAAELDELDWERLINLAAADAGADIAPLVKELRRVADRFPRVAETLAVIRDISGKDPAGAGADLYRLGFLSDSRILDAPSLQKRLEFGAKWRVDLEKWSAPGRDFAEELRKKYGDPSSAGLAKVLAARTPFGLDYSKFDVEDLPEKIARTTKLELSKPIRIKGAVSTSRPGRVFVWCPGGGGFAVQFASPAPEAAQATLRWTDDRGLSSLPIKLGDREIAIPTTGPVWSYARLQLSDDSGCDLAIFTGEGEWAPYEANIDLDLVAGAFRTDDAPELLALHRDGNITATPPAVDMDDAEGEEFQSHSFGAYIGEAVQPIDLIARGDLGSDNRDGTDVDDEPSHQVGFVTTPAHARLEDSRGGSVVTNCSLSRANAEDVPEIWVKATQTYKLASQRLSAHVDGLEVERQILEHPAKTAHVIDSEHPGTVLKSWGALDGLDLKDVPTVQWQKFIDARTSLFSALRLNNSTVHAVCAGSATQEARDYVDAYTALIDVLLDTERYLAAYDKIVLCDAVSDPTTGEIYLAPTNPVSVEYMLTLSEQVDAWLPHADDVCDDDIGTMSIRHLLPYFFAEEAWYESIGAAPLPWRRYRPMRKENPGDGRPNYICRRIEHFLEVHSEYANERQVLALSFHEPGDGEAVLDALRQLVSRPPGDDRKLPRLDITIASAGGSLTALEGMLNGTAGAASSHVTADRMLRGRISVKHVVPHENEMAFAHLSFVFRSTLDRDVTAVPLDSRSGTLYCGGLAAVPSRYTELDHNETTFYWGAFPGPGVAGNLSQITAKMLELVGGMPRDFITRGRTRMPSTRISSGFLGNLYDSSVWVVHLDRLLGLEAFTPDATGRKARYLIDYEDRTDPTQPGLDAITATAGVAPYMLALRAALDEIAHPNEDGLARILRLFNGVSGEWALALVGASVTRLRERIGLATVVASLQDIDGGLCTDDSIGVVVPVDELMGATPRKLRIKNGEMCDDLLYLRVPLDSEEPILQGRLIEVKLRTGNDGSTTAKARQQLIATYGWLMSTFGKGTGPNTLFRSRDLAELIRASALRASAFGLIDFQHRRTKFEKSIDSVARGRYALSLAFNVGSTVNHGDFVSIELESSVPAHRQPLAGDGIALGHLRLGAPALKALAEGRPLSKPAAIPAVTFPDGREYLEDVTELASSKPSSAAAQLPEPVECERAPEREDAADASISGELQTEVADLAARLDAAFAKYALTVEPFLAELAQPGPSVIRFRTRALGKLSITEVERRSRDISREIAARGEIQVGDEPGFVTIDVPRAKRMPVTLSSVLPRLAELPGRPGALQFVIGVAPSGQVEIADLSRLPHLLVAGATGSGKSVFLRGLLVALLHARTPEQLQLLIIDPKRLDFAPFARAPHVIGGKIISDPDNALIVLRETLEAELERRQPILEAAGVSSASEFYESGGSLEDLPQLVILVDEFADLVLSGSDRKGFSQLIQRYAQLTRAYGIFLVLATQRPSVDVVTGSIKANLTARVAFSLPSSRDSMTVLDRTGAEDLLGNGDLLYYRNGQVERLQAPITTLADVRETLLPVKFVPGPNE</sequence>
<dbReference type="CDD" id="cd01127">
    <property type="entry name" value="TrwB_TraG_TraD_VirD4"/>
    <property type="match status" value="1"/>
</dbReference>
<dbReference type="PATRIC" id="fig|1833.90.peg.4513"/>
<reference evidence="1" key="1">
    <citation type="journal article" date="2015" name="Appl. Environ. Microbiol.">
        <title>Biodegradation of the organic disulfide 4,4'-dithiodibutyric acid by Rhodococcus spp.</title>
        <authorList>
            <person name="Khairy H."/>
            <person name="Wubbeler J.H."/>
            <person name="Steinbuchel A."/>
        </authorList>
    </citation>
    <scope>NUCLEOTIDE SEQUENCE</scope>
    <source>
        <strain evidence="1">MI2</strain>
    </source>
</reference>
<dbReference type="PROSITE" id="PS50901">
    <property type="entry name" value="FTSK"/>
    <property type="match status" value="1"/>
</dbReference>
<dbReference type="InterPro" id="IPR050206">
    <property type="entry name" value="FtsK/SpoIIIE/SftA"/>
</dbReference>
<organism evidence="1">
    <name type="scientific">Rhodococcus erythropolis</name>
    <name type="common">Arthrobacter picolinophilus</name>
    <dbReference type="NCBI Taxonomy" id="1833"/>
    <lineage>
        <taxon>Bacteria</taxon>
        <taxon>Bacillati</taxon>
        <taxon>Actinomycetota</taxon>
        <taxon>Actinomycetes</taxon>
        <taxon>Mycobacteriales</taxon>
        <taxon>Nocardiaceae</taxon>
        <taxon>Rhodococcus</taxon>
        <taxon>Rhodococcus erythropolis group</taxon>
    </lineage>
</organism>
<dbReference type="InterPro" id="IPR027417">
    <property type="entry name" value="P-loop_NTPase"/>
</dbReference>
<protein>
    <submittedName>
        <fullName evidence="1">Ftsk/SpoIIIE</fullName>
    </submittedName>
</protein>
<proteinExistence type="predicted"/>
<dbReference type="EMBL" id="KT600802">
    <property type="protein sequence ID" value="ALG03755.1"/>
    <property type="molecule type" value="Genomic_DNA"/>
</dbReference>
<accession>A0A0N9HPT1</accession>
<evidence type="ECO:0000313" key="1">
    <source>
        <dbReference type="EMBL" id="ALG03755.1"/>
    </source>
</evidence>
<name>A0A0N9HPT1_RHOER</name>
<dbReference type="GO" id="GO:0005524">
    <property type="term" value="F:ATP binding"/>
    <property type="evidence" value="ECO:0007669"/>
    <property type="project" value="UniProtKB-UniRule"/>
</dbReference>
<dbReference type="Gene3D" id="3.40.50.300">
    <property type="entry name" value="P-loop containing nucleotide triphosphate hydrolases"/>
    <property type="match status" value="1"/>
</dbReference>
<dbReference type="PANTHER" id="PTHR22683">
    <property type="entry name" value="SPORULATION PROTEIN RELATED"/>
    <property type="match status" value="1"/>
</dbReference>
<dbReference type="GO" id="GO:0003677">
    <property type="term" value="F:DNA binding"/>
    <property type="evidence" value="ECO:0007669"/>
    <property type="project" value="InterPro"/>
</dbReference>
<dbReference type="PANTHER" id="PTHR22683:SF1">
    <property type="entry name" value="TYPE VII SECRETION SYSTEM PROTEIN ESSC"/>
    <property type="match status" value="1"/>
</dbReference>
<dbReference type="Pfam" id="PF01580">
    <property type="entry name" value="FtsK_SpoIIIE"/>
    <property type="match status" value="1"/>
</dbReference>
<dbReference type="SUPFAM" id="SSF52540">
    <property type="entry name" value="P-loop containing nucleoside triphosphate hydrolases"/>
    <property type="match status" value="1"/>
</dbReference>